<keyword evidence="4" id="KW-0145">Chemotaxis</keyword>
<dbReference type="GO" id="GO:0006935">
    <property type="term" value="P:chemotaxis"/>
    <property type="evidence" value="ECO:0007669"/>
    <property type="project" value="UniProtKB-KW"/>
</dbReference>
<dbReference type="SMART" id="SM00304">
    <property type="entry name" value="HAMP"/>
    <property type="match status" value="1"/>
</dbReference>
<feature type="domain" description="HAMP" evidence="15">
    <location>
        <begin position="212"/>
        <end position="264"/>
    </location>
</feature>
<evidence type="ECO:0000256" key="6">
    <source>
        <dbReference type="ARBA" id="ARBA00022692"/>
    </source>
</evidence>
<dbReference type="Pfam" id="PF00015">
    <property type="entry name" value="MCPsignal"/>
    <property type="match status" value="1"/>
</dbReference>
<dbReference type="EMBL" id="VTUZ01000011">
    <property type="protein sequence ID" value="KAA1010835.1"/>
    <property type="molecule type" value="Genomic_DNA"/>
</dbReference>
<evidence type="ECO:0000256" key="4">
    <source>
        <dbReference type="ARBA" id="ARBA00022500"/>
    </source>
</evidence>
<dbReference type="PANTHER" id="PTHR43531:SF14">
    <property type="entry name" value="METHYL-ACCEPTING CHEMOTAXIS PROTEIN I-RELATED"/>
    <property type="match status" value="1"/>
</dbReference>
<feature type="transmembrane region" description="Helical" evidence="13">
    <location>
        <begin position="12"/>
        <end position="31"/>
    </location>
</feature>
<dbReference type="InterPro" id="IPR003122">
    <property type="entry name" value="Tar_rcpt_lig-bd"/>
</dbReference>
<keyword evidence="2" id="KW-1003">Cell membrane</keyword>
<dbReference type="InterPro" id="IPR004090">
    <property type="entry name" value="Chemotax_Me-accpt_rcpt"/>
</dbReference>
<dbReference type="FunFam" id="1.10.287.950:FF:000001">
    <property type="entry name" value="Methyl-accepting chemotaxis sensory transducer"/>
    <property type="match status" value="1"/>
</dbReference>
<keyword evidence="8 13" id="KW-0472">Membrane</keyword>
<feature type="transmembrane region" description="Helical" evidence="13">
    <location>
        <begin position="190"/>
        <end position="212"/>
    </location>
</feature>
<comment type="subcellular location">
    <subcellularLocation>
        <location evidence="1">Cell inner membrane</location>
        <topology evidence="1">Multi-pass membrane protein</topology>
    </subcellularLocation>
</comment>
<comment type="similarity">
    <text evidence="10">Belongs to the methyl-accepting chemotaxis (MCP) protein family.</text>
</comment>
<dbReference type="CDD" id="cd11386">
    <property type="entry name" value="MCP_signal"/>
    <property type="match status" value="1"/>
</dbReference>
<dbReference type="PRINTS" id="PR00260">
    <property type="entry name" value="CHEMTRNSDUCR"/>
</dbReference>
<evidence type="ECO:0000256" key="8">
    <source>
        <dbReference type="ARBA" id="ARBA00023136"/>
    </source>
</evidence>
<evidence type="ECO:0000259" key="15">
    <source>
        <dbReference type="PROSITE" id="PS50885"/>
    </source>
</evidence>
<evidence type="ECO:0000259" key="14">
    <source>
        <dbReference type="PROSITE" id="PS50111"/>
    </source>
</evidence>
<name>A0A5B0H6L1_9BURK</name>
<keyword evidence="9 11" id="KW-0807">Transducer</keyword>
<keyword evidence="6 13" id="KW-0812">Transmembrane</keyword>
<keyword evidence="7 13" id="KW-1133">Transmembrane helix</keyword>
<evidence type="ECO:0000256" key="12">
    <source>
        <dbReference type="SAM" id="Coils"/>
    </source>
</evidence>
<evidence type="ECO:0000256" key="13">
    <source>
        <dbReference type="SAM" id="Phobius"/>
    </source>
</evidence>
<dbReference type="GO" id="GO:0004888">
    <property type="term" value="F:transmembrane signaling receptor activity"/>
    <property type="evidence" value="ECO:0007669"/>
    <property type="project" value="InterPro"/>
</dbReference>
<dbReference type="PROSITE" id="PS50111">
    <property type="entry name" value="CHEMOTAXIS_TRANSDUC_2"/>
    <property type="match status" value="1"/>
</dbReference>
<accession>A0A5B0H6L1</accession>
<dbReference type="PANTHER" id="PTHR43531">
    <property type="entry name" value="PROTEIN ICFG"/>
    <property type="match status" value="1"/>
</dbReference>
<dbReference type="InterPro" id="IPR003660">
    <property type="entry name" value="HAMP_dom"/>
</dbReference>
<keyword evidence="3" id="KW-0488">Methylation</keyword>
<evidence type="ECO:0000256" key="2">
    <source>
        <dbReference type="ARBA" id="ARBA00022475"/>
    </source>
</evidence>
<dbReference type="Pfam" id="PF02203">
    <property type="entry name" value="TarH"/>
    <property type="match status" value="1"/>
</dbReference>
<proteinExistence type="inferred from homology"/>
<dbReference type="Pfam" id="PF00672">
    <property type="entry name" value="HAMP"/>
    <property type="match status" value="1"/>
</dbReference>
<evidence type="ECO:0000313" key="16">
    <source>
        <dbReference type="EMBL" id="KAA1010835.1"/>
    </source>
</evidence>
<evidence type="ECO:0000256" key="10">
    <source>
        <dbReference type="ARBA" id="ARBA00029447"/>
    </source>
</evidence>
<dbReference type="PROSITE" id="PS50885">
    <property type="entry name" value="HAMP"/>
    <property type="match status" value="1"/>
</dbReference>
<evidence type="ECO:0000256" key="11">
    <source>
        <dbReference type="PROSITE-ProRule" id="PRU00284"/>
    </source>
</evidence>
<feature type="domain" description="Methyl-accepting transducer" evidence="14">
    <location>
        <begin position="269"/>
        <end position="498"/>
    </location>
</feature>
<evidence type="ECO:0000313" key="17">
    <source>
        <dbReference type="Proteomes" id="UP000325273"/>
    </source>
</evidence>
<keyword evidence="5" id="KW-0997">Cell inner membrane</keyword>
<keyword evidence="12" id="KW-0175">Coiled coil</keyword>
<feature type="coiled-coil region" evidence="12">
    <location>
        <begin position="249"/>
        <end position="308"/>
    </location>
</feature>
<dbReference type="Gene3D" id="1.10.287.950">
    <property type="entry name" value="Methyl-accepting chemotaxis protein"/>
    <property type="match status" value="1"/>
</dbReference>
<dbReference type="RefSeq" id="WP_149671306.1">
    <property type="nucleotide sequence ID" value="NZ_VTUZ01000011.1"/>
</dbReference>
<dbReference type="AlphaFoldDB" id="A0A5B0H6L1"/>
<dbReference type="InterPro" id="IPR004089">
    <property type="entry name" value="MCPsignal_dom"/>
</dbReference>
<dbReference type="SMART" id="SM00283">
    <property type="entry name" value="MA"/>
    <property type="match status" value="1"/>
</dbReference>
<dbReference type="InterPro" id="IPR051310">
    <property type="entry name" value="MCP_chemotaxis"/>
</dbReference>
<evidence type="ECO:0000256" key="3">
    <source>
        <dbReference type="ARBA" id="ARBA00022481"/>
    </source>
</evidence>
<dbReference type="Proteomes" id="UP000325273">
    <property type="component" value="Unassembled WGS sequence"/>
</dbReference>
<comment type="caution">
    <text evidence="16">The sequence shown here is derived from an EMBL/GenBank/DDBJ whole genome shotgun (WGS) entry which is preliminary data.</text>
</comment>
<evidence type="ECO:0000256" key="1">
    <source>
        <dbReference type="ARBA" id="ARBA00004429"/>
    </source>
</evidence>
<gene>
    <name evidence="16" type="ORF">FVF58_18440</name>
</gene>
<dbReference type="GO" id="GO:0007165">
    <property type="term" value="P:signal transduction"/>
    <property type="evidence" value="ECO:0007669"/>
    <property type="project" value="UniProtKB-KW"/>
</dbReference>
<dbReference type="SUPFAM" id="SSF58104">
    <property type="entry name" value="Methyl-accepting chemotaxis protein (MCP) signaling domain"/>
    <property type="match status" value="1"/>
</dbReference>
<evidence type="ECO:0000256" key="5">
    <source>
        <dbReference type="ARBA" id="ARBA00022519"/>
    </source>
</evidence>
<organism evidence="16 17">
    <name type="scientific">Paraburkholderia panacisoli</name>
    <dbReference type="NCBI Taxonomy" id="2603818"/>
    <lineage>
        <taxon>Bacteria</taxon>
        <taxon>Pseudomonadati</taxon>
        <taxon>Pseudomonadota</taxon>
        <taxon>Betaproteobacteria</taxon>
        <taxon>Burkholderiales</taxon>
        <taxon>Burkholderiaceae</taxon>
        <taxon>Paraburkholderia</taxon>
    </lineage>
</organism>
<evidence type="ECO:0000256" key="7">
    <source>
        <dbReference type="ARBA" id="ARBA00022989"/>
    </source>
</evidence>
<protein>
    <submittedName>
        <fullName evidence="16">HAMP domain-containing protein</fullName>
    </submittedName>
</protein>
<evidence type="ECO:0000256" key="9">
    <source>
        <dbReference type="ARBA" id="ARBA00023224"/>
    </source>
</evidence>
<dbReference type="GO" id="GO:0005886">
    <property type="term" value="C:plasma membrane"/>
    <property type="evidence" value="ECO:0007669"/>
    <property type="project" value="UniProtKB-SubCell"/>
</dbReference>
<reference evidence="16 17" key="1">
    <citation type="submission" date="2019-08" db="EMBL/GenBank/DDBJ databases">
        <title>Paraburkholderia sp. DCY113.</title>
        <authorList>
            <person name="Kang J."/>
        </authorList>
    </citation>
    <scope>NUCLEOTIDE SEQUENCE [LARGE SCALE GENOMIC DNA]</scope>
    <source>
        <strain evidence="16 17">DCY113</strain>
    </source>
</reference>
<dbReference type="CDD" id="cd06225">
    <property type="entry name" value="HAMP"/>
    <property type="match status" value="1"/>
</dbReference>
<keyword evidence="17" id="KW-1185">Reference proteome</keyword>
<sequence length="521" mass="55421">MFESLTIKSRLTIVMVFLCLLLIGTGLLGLNSLKRVNASLKAVYEIRLVSMGRLDLMVRALNRLRYSVASAADDTNPGAIEAKLAGLKKDLADGNQAWVEYSAGELTPDEKSRAEAFVGIYRRFFEQAVQPALEAMQAHDVARIATIVHGPMESLYPPVQDGLDGLIAIQMEVGQHEYERSQAVYAMVRVLSLVSIGGGVLTAIAFGCWLIRAISVPLDDAVGVAQRVARGDLTQTIGVTSRDETGRLLAALQEMNQSLTRMVREVRNSSDTIEAASNQIAGGNVELSARTESQAASLEETASSMEQLSSTVKMNAENAREADRLARSASEVAVRGGAAVERVIETMTWIDESSRRIVEIIGVIDGIAFQTNILALNAAVEAARAGDQGRGFSVVASEVRGLAQRSAEAAKEIKALIGNSVSKVSAGSRLVDEAGATMTEVVESIQRVASIMGEISAASQEQSAGIDQINRAVMQMDEAVQQNSAMVEEAAAAANALRDEAGHLARVVSVFNLEASAASSV</sequence>